<dbReference type="GO" id="GO:1990904">
    <property type="term" value="C:ribonucleoprotein complex"/>
    <property type="evidence" value="ECO:0007669"/>
    <property type="project" value="UniProtKB-KW"/>
</dbReference>
<keyword evidence="5 6" id="KW-0687">Ribonucleoprotein</keyword>
<dbReference type="GO" id="GO:0005840">
    <property type="term" value="C:ribosome"/>
    <property type="evidence" value="ECO:0007669"/>
    <property type="project" value="UniProtKB-KW"/>
</dbReference>
<dbReference type="SUPFAM" id="SSF55653">
    <property type="entry name" value="Ribosomal protein L9 C-domain"/>
    <property type="match status" value="1"/>
</dbReference>
<evidence type="ECO:0000256" key="4">
    <source>
        <dbReference type="ARBA" id="ARBA00022980"/>
    </source>
</evidence>
<dbReference type="InterPro" id="IPR009027">
    <property type="entry name" value="Ribosomal_bL9/RNase_H1_N"/>
</dbReference>
<dbReference type="GO" id="GO:0003735">
    <property type="term" value="F:structural constituent of ribosome"/>
    <property type="evidence" value="ECO:0007669"/>
    <property type="project" value="InterPro"/>
</dbReference>
<dbReference type="PANTHER" id="PTHR21368">
    <property type="entry name" value="50S RIBOSOMAL PROTEIN L9"/>
    <property type="match status" value="1"/>
</dbReference>
<dbReference type="AlphaFoldDB" id="A0A1G4NUN5"/>
<dbReference type="GO" id="GO:0019843">
    <property type="term" value="F:rRNA binding"/>
    <property type="evidence" value="ECO:0007669"/>
    <property type="project" value="UniProtKB-UniRule"/>
</dbReference>
<gene>
    <name evidence="6 8" type="primary">rpl9</name>
    <name evidence="8" type="ORF">HV00480_211</name>
</gene>
<organism evidence="8">
    <name type="scientific">Hommersandiophycus borowitzkae</name>
    <dbReference type="NCBI Taxonomy" id="268573"/>
    <lineage>
        <taxon>Eukaryota</taxon>
        <taxon>Rhodophyta</taxon>
        <taxon>Florideophyceae</taxon>
        <taxon>Nemaliophycidae</taxon>
        <taxon>Nemaliales</taxon>
        <taxon>Liagoraceae</taxon>
        <taxon>Hommersandiophycus</taxon>
    </lineage>
</organism>
<geneLocation type="chloroplast" evidence="8"/>
<dbReference type="PROSITE" id="PS00651">
    <property type="entry name" value="RIBOSOMAL_L9"/>
    <property type="match status" value="1"/>
</dbReference>
<dbReference type="Gene3D" id="3.40.5.10">
    <property type="entry name" value="Ribosomal protein L9, N-terminal domain"/>
    <property type="match status" value="1"/>
</dbReference>
<dbReference type="Pfam" id="PF01281">
    <property type="entry name" value="Ribosomal_L9_N"/>
    <property type="match status" value="1"/>
</dbReference>
<dbReference type="NCBIfam" id="TIGR00158">
    <property type="entry name" value="L9"/>
    <property type="match status" value="1"/>
</dbReference>
<dbReference type="GeneID" id="29999192"/>
<evidence type="ECO:0000313" key="8">
    <source>
        <dbReference type="EMBL" id="SCW22246.1"/>
    </source>
</evidence>
<dbReference type="InterPro" id="IPR036935">
    <property type="entry name" value="Ribosomal_bL9_N_sf"/>
</dbReference>
<dbReference type="Gene3D" id="3.10.430.100">
    <property type="entry name" value="Ribosomal protein L9, C-terminal domain"/>
    <property type="match status" value="1"/>
</dbReference>
<reference evidence="8" key="1">
    <citation type="submission" date="2016-10" db="EMBL/GenBank/DDBJ databases">
        <title>Chloroplast genomes as a tool to resolve red algal phylogenies: a case study in the Nemaliales.</title>
        <authorList>
            <person name="Costa J.F."/>
            <person name="Lin S.M."/>
            <person name="Macaya E.C."/>
            <person name="Fernandez-Garcia C."/>
            <person name="Verbruggen H."/>
        </authorList>
    </citation>
    <scope>NUCLEOTIDE SEQUENCE</scope>
    <source>
        <strain evidence="8">HV00480</strain>
    </source>
</reference>
<keyword evidence="8" id="KW-0150">Chloroplast</keyword>
<evidence type="ECO:0000256" key="2">
    <source>
        <dbReference type="ARBA" id="ARBA00022730"/>
    </source>
</evidence>
<keyword evidence="3 6" id="KW-0694">RNA-binding</keyword>
<dbReference type="EMBL" id="LT622867">
    <property type="protein sequence ID" value="SCW22246.1"/>
    <property type="molecule type" value="Genomic_DNA"/>
</dbReference>
<comment type="function">
    <text evidence="6">Binds to the 23S rRNA.</text>
</comment>
<dbReference type="RefSeq" id="YP_009313992.1">
    <property type="nucleotide sequence ID" value="NC_031659.1"/>
</dbReference>
<dbReference type="Pfam" id="PF03948">
    <property type="entry name" value="Ribosomal_L9_C"/>
    <property type="match status" value="1"/>
</dbReference>
<dbReference type="SUPFAM" id="SSF55658">
    <property type="entry name" value="L9 N-domain-like"/>
    <property type="match status" value="1"/>
</dbReference>
<dbReference type="InterPro" id="IPR020594">
    <property type="entry name" value="Ribosomal_bL9_bac/chp"/>
</dbReference>
<name>A0A1G4NUN5_9FLOR</name>
<dbReference type="InterPro" id="IPR036791">
    <property type="entry name" value="Ribosomal_bL9_C_sf"/>
</dbReference>
<dbReference type="HAMAP" id="MF_00503">
    <property type="entry name" value="Ribosomal_bL9"/>
    <property type="match status" value="1"/>
</dbReference>
<dbReference type="InterPro" id="IPR000244">
    <property type="entry name" value="Ribosomal_bL9"/>
</dbReference>
<comment type="similarity">
    <text evidence="1 6">Belongs to the bacterial ribosomal protein bL9 family.</text>
</comment>
<keyword evidence="8" id="KW-0934">Plastid</keyword>
<comment type="subcellular location">
    <subcellularLocation>
        <location evidence="6">Plastid</location>
        <location evidence="6">Chloroplast</location>
    </subcellularLocation>
</comment>
<feature type="domain" description="Ribosomal protein L9" evidence="7">
    <location>
        <begin position="18"/>
        <end position="45"/>
    </location>
</feature>
<proteinExistence type="inferred from homology"/>
<keyword evidence="4 6" id="KW-0689">Ribosomal protein</keyword>
<dbReference type="GO" id="GO:0009507">
    <property type="term" value="C:chloroplast"/>
    <property type="evidence" value="ECO:0007669"/>
    <property type="project" value="UniProtKB-SubCell"/>
</dbReference>
<evidence type="ECO:0000259" key="7">
    <source>
        <dbReference type="PROSITE" id="PS00651"/>
    </source>
</evidence>
<sequence length="155" mass="17734">MSNKNTQLILNSKQQHLGNTGDIIYVTRGYARNYLIPQNIAEPITKAKLNYITKLKKQEAKIYAQEKQSALNIKQQLESIHKFTTKRKISDNNNIFGSITEKDTLEIIKKATGITIEKSMIHQPIIKTIGLHDIYITLMNDIEVKLKLQVLPETT</sequence>
<dbReference type="InterPro" id="IPR020070">
    <property type="entry name" value="Ribosomal_bL9_N"/>
</dbReference>
<reference evidence="8" key="2">
    <citation type="submission" date="2016-10" db="EMBL/GenBank/DDBJ databases">
        <authorList>
            <person name="de Groot N.N."/>
        </authorList>
    </citation>
    <scope>NUCLEOTIDE SEQUENCE</scope>
    <source>
        <strain evidence="8">HV00480</strain>
    </source>
</reference>
<evidence type="ECO:0000256" key="1">
    <source>
        <dbReference type="ARBA" id="ARBA00010605"/>
    </source>
</evidence>
<keyword evidence="2 6" id="KW-0699">rRNA-binding</keyword>
<protein>
    <recommendedName>
        <fullName evidence="6">Large ribosomal subunit protein bL9c</fullName>
    </recommendedName>
</protein>
<accession>A0A1G4NUN5</accession>
<evidence type="ECO:0000256" key="3">
    <source>
        <dbReference type="ARBA" id="ARBA00022884"/>
    </source>
</evidence>
<dbReference type="InterPro" id="IPR020069">
    <property type="entry name" value="Ribosomal_bL9_C"/>
</dbReference>
<evidence type="ECO:0000256" key="6">
    <source>
        <dbReference type="HAMAP-Rule" id="MF_00503"/>
    </source>
</evidence>
<dbReference type="GO" id="GO:0006412">
    <property type="term" value="P:translation"/>
    <property type="evidence" value="ECO:0007669"/>
    <property type="project" value="UniProtKB-UniRule"/>
</dbReference>
<evidence type="ECO:0000256" key="5">
    <source>
        <dbReference type="ARBA" id="ARBA00023274"/>
    </source>
</evidence>